<dbReference type="EMBL" id="ML213638">
    <property type="protein sequence ID" value="TFK33971.1"/>
    <property type="molecule type" value="Genomic_DNA"/>
</dbReference>
<gene>
    <name evidence="1" type="ORF">BDQ12DRAFT_669795</name>
</gene>
<organism evidence="1 2">
    <name type="scientific">Crucibulum laeve</name>
    <dbReference type="NCBI Taxonomy" id="68775"/>
    <lineage>
        <taxon>Eukaryota</taxon>
        <taxon>Fungi</taxon>
        <taxon>Dikarya</taxon>
        <taxon>Basidiomycota</taxon>
        <taxon>Agaricomycotina</taxon>
        <taxon>Agaricomycetes</taxon>
        <taxon>Agaricomycetidae</taxon>
        <taxon>Agaricales</taxon>
        <taxon>Agaricineae</taxon>
        <taxon>Nidulariaceae</taxon>
        <taxon>Crucibulum</taxon>
    </lineage>
</organism>
<evidence type="ECO:0000313" key="2">
    <source>
        <dbReference type="Proteomes" id="UP000308652"/>
    </source>
</evidence>
<accession>A0A5C3LYW5</accession>
<proteinExistence type="predicted"/>
<dbReference type="AlphaFoldDB" id="A0A5C3LYW5"/>
<evidence type="ECO:0000313" key="1">
    <source>
        <dbReference type="EMBL" id="TFK33971.1"/>
    </source>
</evidence>
<dbReference type="Proteomes" id="UP000308652">
    <property type="component" value="Unassembled WGS sequence"/>
</dbReference>
<name>A0A5C3LYW5_9AGAR</name>
<reference evidence="1 2" key="1">
    <citation type="journal article" date="2019" name="Nat. Ecol. Evol.">
        <title>Megaphylogeny resolves global patterns of mushroom evolution.</title>
        <authorList>
            <person name="Varga T."/>
            <person name="Krizsan K."/>
            <person name="Foldi C."/>
            <person name="Dima B."/>
            <person name="Sanchez-Garcia M."/>
            <person name="Sanchez-Ramirez S."/>
            <person name="Szollosi G.J."/>
            <person name="Szarkandi J.G."/>
            <person name="Papp V."/>
            <person name="Albert L."/>
            <person name="Andreopoulos W."/>
            <person name="Angelini C."/>
            <person name="Antonin V."/>
            <person name="Barry K.W."/>
            <person name="Bougher N.L."/>
            <person name="Buchanan P."/>
            <person name="Buyck B."/>
            <person name="Bense V."/>
            <person name="Catcheside P."/>
            <person name="Chovatia M."/>
            <person name="Cooper J."/>
            <person name="Damon W."/>
            <person name="Desjardin D."/>
            <person name="Finy P."/>
            <person name="Geml J."/>
            <person name="Haridas S."/>
            <person name="Hughes K."/>
            <person name="Justo A."/>
            <person name="Karasinski D."/>
            <person name="Kautmanova I."/>
            <person name="Kiss B."/>
            <person name="Kocsube S."/>
            <person name="Kotiranta H."/>
            <person name="LaButti K.M."/>
            <person name="Lechner B.E."/>
            <person name="Liimatainen K."/>
            <person name="Lipzen A."/>
            <person name="Lukacs Z."/>
            <person name="Mihaltcheva S."/>
            <person name="Morgado L.N."/>
            <person name="Niskanen T."/>
            <person name="Noordeloos M.E."/>
            <person name="Ohm R.A."/>
            <person name="Ortiz-Santana B."/>
            <person name="Ovrebo C."/>
            <person name="Racz N."/>
            <person name="Riley R."/>
            <person name="Savchenko A."/>
            <person name="Shiryaev A."/>
            <person name="Soop K."/>
            <person name="Spirin V."/>
            <person name="Szebenyi C."/>
            <person name="Tomsovsky M."/>
            <person name="Tulloss R.E."/>
            <person name="Uehling J."/>
            <person name="Grigoriev I.V."/>
            <person name="Vagvolgyi C."/>
            <person name="Papp T."/>
            <person name="Martin F.M."/>
            <person name="Miettinen O."/>
            <person name="Hibbett D.S."/>
            <person name="Nagy L.G."/>
        </authorList>
    </citation>
    <scope>NUCLEOTIDE SEQUENCE [LARGE SCALE GENOMIC DNA]</scope>
    <source>
        <strain evidence="1 2">CBS 166.37</strain>
    </source>
</reference>
<sequence length="225" mass="25579">MAISSITKLLRRESGKQKKLRSKSSHEEPADVLGHAITKHNKNHDDAKELLASILEFIKGRERRSPPGSLDELHNKFRELRRNTNLAMQLWMMASIRERIARYKGRVESMKTNLIVRASLLLRTSAKRNHYTKDDDSNFLYLENSTTKLLLGIYACYPATNRQYTPLLFTSAEVTEGTPTDSEPGTAMNTPESTTSILQAEKKLYSEGIVSIKPKFDRGEKIARV</sequence>
<keyword evidence="2" id="KW-1185">Reference proteome</keyword>
<protein>
    <submittedName>
        <fullName evidence="1">Uncharacterized protein</fullName>
    </submittedName>
</protein>